<evidence type="ECO:0000256" key="1">
    <source>
        <dbReference type="ARBA" id="ARBA00004651"/>
    </source>
</evidence>
<dbReference type="AlphaFoldDB" id="A0A558C4N9"/>
<organism evidence="12 13">
    <name type="scientific">Hymenobacter setariae</name>
    <dbReference type="NCBI Taxonomy" id="2594794"/>
    <lineage>
        <taxon>Bacteria</taxon>
        <taxon>Pseudomonadati</taxon>
        <taxon>Bacteroidota</taxon>
        <taxon>Cytophagia</taxon>
        <taxon>Cytophagales</taxon>
        <taxon>Hymenobacteraceae</taxon>
        <taxon>Hymenobacter</taxon>
    </lineage>
</organism>
<evidence type="ECO:0000256" key="4">
    <source>
        <dbReference type="ARBA" id="ARBA00022692"/>
    </source>
</evidence>
<dbReference type="Gene3D" id="6.10.140.1330">
    <property type="match status" value="1"/>
</dbReference>
<dbReference type="InterPro" id="IPR018422">
    <property type="entry name" value="Cation/H_exchanger_CPA1"/>
</dbReference>
<keyword evidence="5 10" id="KW-1133">Transmembrane helix</keyword>
<dbReference type="GO" id="GO:0005886">
    <property type="term" value="C:plasma membrane"/>
    <property type="evidence" value="ECO:0007669"/>
    <property type="project" value="UniProtKB-SubCell"/>
</dbReference>
<keyword evidence="8 10" id="KW-0472">Membrane</keyword>
<evidence type="ECO:0000256" key="10">
    <source>
        <dbReference type="RuleBase" id="RU366002"/>
    </source>
</evidence>
<feature type="transmembrane region" description="Helical" evidence="10">
    <location>
        <begin position="6"/>
        <end position="22"/>
    </location>
</feature>
<feature type="transmembrane region" description="Helical" evidence="10">
    <location>
        <begin position="265"/>
        <end position="285"/>
    </location>
</feature>
<accession>A0A558C4N9</accession>
<keyword evidence="9 10" id="KW-0739">Sodium transport</keyword>
<name>A0A558C4N9_9BACT</name>
<feature type="transmembrane region" description="Helical" evidence="10">
    <location>
        <begin position="382"/>
        <end position="406"/>
    </location>
</feature>
<dbReference type="PANTHER" id="PTHR10110">
    <property type="entry name" value="SODIUM/HYDROGEN EXCHANGER"/>
    <property type="match status" value="1"/>
</dbReference>
<feature type="transmembrane region" description="Helical" evidence="10">
    <location>
        <begin position="305"/>
        <end position="327"/>
    </location>
</feature>
<feature type="domain" description="Cation/H+ exchanger transmembrane" evidence="11">
    <location>
        <begin position="14"/>
        <end position="408"/>
    </location>
</feature>
<evidence type="ECO:0000256" key="9">
    <source>
        <dbReference type="ARBA" id="ARBA00023201"/>
    </source>
</evidence>
<feature type="transmembrane region" description="Helical" evidence="10">
    <location>
        <begin position="155"/>
        <end position="176"/>
    </location>
</feature>
<dbReference type="InterPro" id="IPR004705">
    <property type="entry name" value="Cation/H_exchanger_CPA1_bac"/>
</dbReference>
<dbReference type="EMBL" id="VMRJ01000001">
    <property type="protein sequence ID" value="TVT43726.1"/>
    <property type="molecule type" value="Genomic_DNA"/>
</dbReference>
<evidence type="ECO:0000256" key="7">
    <source>
        <dbReference type="ARBA" id="ARBA00023065"/>
    </source>
</evidence>
<reference evidence="12 13" key="1">
    <citation type="submission" date="2019-07" db="EMBL/GenBank/DDBJ databases">
        <title>Hymenobacter sp. straun FUR1 Genome sequencing and assembly.</title>
        <authorList>
            <person name="Chhetri G."/>
        </authorList>
    </citation>
    <scope>NUCLEOTIDE SEQUENCE [LARGE SCALE GENOMIC DNA]</scope>
    <source>
        <strain evidence="12 13">Fur1</strain>
    </source>
</reference>
<dbReference type="Pfam" id="PF00999">
    <property type="entry name" value="Na_H_Exchanger"/>
    <property type="match status" value="1"/>
</dbReference>
<protein>
    <submittedName>
        <fullName evidence="12">Na+/H+ antiporter</fullName>
    </submittedName>
</protein>
<keyword evidence="7 10" id="KW-0406">Ion transport</keyword>
<evidence type="ECO:0000256" key="2">
    <source>
        <dbReference type="ARBA" id="ARBA00022448"/>
    </source>
</evidence>
<feature type="transmembrane region" description="Helical" evidence="10">
    <location>
        <begin position="348"/>
        <end position="370"/>
    </location>
</feature>
<dbReference type="GO" id="GO:0098719">
    <property type="term" value="P:sodium ion import across plasma membrane"/>
    <property type="evidence" value="ECO:0007669"/>
    <property type="project" value="TreeGrafter"/>
</dbReference>
<dbReference type="Proteomes" id="UP000317624">
    <property type="component" value="Unassembled WGS sequence"/>
</dbReference>
<dbReference type="GO" id="GO:0015386">
    <property type="term" value="F:potassium:proton antiporter activity"/>
    <property type="evidence" value="ECO:0007669"/>
    <property type="project" value="TreeGrafter"/>
</dbReference>
<dbReference type="NCBIfam" id="TIGR00831">
    <property type="entry name" value="a_cpa1"/>
    <property type="match status" value="1"/>
</dbReference>
<proteinExistence type="inferred from homology"/>
<dbReference type="RefSeq" id="WP_144845513.1">
    <property type="nucleotide sequence ID" value="NZ_VMRJ01000001.1"/>
</dbReference>
<comment type="similarity">
    <text evidence="10">Belongs to the monovalent cation:proton antiporter 1 (CPA1) transporter (TC 2.A.36) family.</text>
</comment>
<keyword evidence="10" id="KW-0050">Antiport</keyword>
<dbReference type="GO" id="GO:0015385">
    <property type="term" value="F:sodium:proton antiporter activity"/>
    <property type="evidence" value="ECO:0007669"/>
    <property type="project" value="InterPro"/>
</dbReference>
<comment type="function">
    <text evidence="10">Na(+)/H(+) antiporter that extrudes sodium in exchange for external protons.</text>
</comment>
<feature type="transmembrane region" description="Helical" evidence="10">
    <location>
        <begin position="236"/>
        <end position="253"/>
    </location>
</feature>
<dbReference type="GO" id="GO:0051453">
    <property type="term" value="P:regulation of intracellular pH"/>
    <property type="evidence" value="ECO:0007669"/>
    <property type="project" value="TreeGrafter"/>
</dbReference>
<keyword evidence="2 10" id="KW-0813">Transport</keyword>
<keyword evidence="13" id="KW-1185">Reference proteome</keyword>
<comment type="subcellular location">
    <subcellularLocation>
        <location evidence="1 10">Cell membrane</location>
        <topology evidence="1 10">Multi-pass membrane protein</topology>
    </subcellularLocation>
</comment>
<evidence type="ECO:0000256" key="8">
    <source>
        <dbReference type="ARBA" id="ARBA00023136"/>
    </source>
</evidence>
<feature type="transmembrane region" description="Helical" evidence="10">
    <location>
        <begin position="84"/>
        <end position="107"/>
    </location>
</feature>
<feature type="transmembrane region" description="Helical" evidence="10">
    <location>
        <begin position="55"/>
        <end position="72"/>
    </location>
</feature>
<keyword evidence="3 10" id="KW-1003">Cell membrane</keyword>
<evidence type="ECO:0000313" key="13">
    <source>
        <dbReference type="Proteomes" id="UP000317624"/>
    </source>
</evidence>
<evidence type="ECO:0000256" key="3">
    <source>
        <dbReference type="ARBA" id="ARBA00022475"/>
    </source>
</evidence>
<dbReference type="OrthoDB" id="57886at2"/>
<evidence type="ECO:0000313" key="12">
    <source>
        <dbReference type="EMBL" id="TVT43726.1"/>
    </source>
</evidence>
<evidence type="ECO:0000259" key="11">
    <source>
        <dbReference type="Pfam" id="PF00999"/>
    </source>
</evidence>
<evidence type="ECO:0000256" key="6">
    <source>
        <dbReference type="ARBA" id="ARBA00023053"/>
    </source>
</evidence>
<keyword evidence="4 10" id="KW-0812">Transmembrane</keyword>
<sequence length="530" mass="57401">MHDNILLCLGLALVICLLVGLSRRLRIAYPILLVLGGLALSLVPGLPIVRISPDIIFLIFLPPLLYEAAWFTSWKDFWRWRRIILFFAFGMVLLTAASVAWVAHAFIPGCTLALGFLLGGIVSPPDAVAATSVMKGMGLPRRLLAILEGESLVNDASGLIVIRFAAAAVVSGGFVWHQAAGGLLLMTVVGVAVGLLVAMGFYVIHRWICPTANLTTVLTLIAPYSLYLLAEAAHGSGVLAVVTGGLFLSYHSHTVFSATARQQAYSTWSTLGFVFNGAVFMLIGLELPEVVAGLDGTSRLQAVGYGLLISAVVIVVRLILTLLGSPFSTFMGRFITVADDHPGWRGPLVAGYAGMRGVVSLAAALAIPLLGAGGQPFPLRNLLIFITFVVILVTLVGQGLTLPLLIRWLGGVEDRDQLRPAHEQHQVLRQLLARESLAELTQHYDAQTHPNKLLDLLQHHYELTAHPDNSPASHEIVAAYNAVLLELLGAQRQRLMHLRQHSEYDEEVIHQLENELDLKEELAASTLPKE</sequence>
<feature type="transmembrane region" description="Helical" evidence="10">
    <location>
        <begin position="182"/>
        <end position="204"/>
    </location>
</feature>
<feature type="transmembrane region" description="Helical" evidence="10">
    <location>
        <begin position="29"/>
        <end position="49"/>
    </location>
</feature>
<evidence type="ECO:0000256" key="5">
    <source>
        <dbReference type="ARBA" id="ARBA00022989"/>
    </source>
</evidence>
<dbReference type="InterPro" id="IPR006153">
    <property type="entry name" value="Cation/H_exchanger_TM"/>
</dbReference>
<dbReference type="PANTHER" id="PTHR10110:SF86">
    <property type="entry name" value="SODIUM_HYDROGEN EXCHANGER 7"/>
    <property type="match status" value="1"/>
</dbReference>
<gene>
    <name evidence="12" type="ORF">FNT36_06470</name>
</gene>
<comment type="caution">
    <text evidence="12">The sequence shown here is derived from an EMBL/GenBank/DDBJ whole genome shotgun (WGS) entry which is preliminary data.</text>
</comment>
<keyword evidence="6 10" id="KW-0915">Sodium</keyword>